<dbReference type="InterPro" id="IPR023397">
    <property type="entry name" value="SAM-dep_MeTrfase_MraW_recog"/>
</dbReference>
<comment type="catalytic activity">
    <reaction evidence="6">
        <text>cytidine(1402) in 16S rRNA + S-adenosyl-L-methionine = N(4)-methylcytidine(1402) in 16S rRNA + S-adenosyl-L-homocysteine + H(+)</text>
        <dbReference type="Rhea" id="RHEA:42928"/>
        <dbReference type="Rhea" id="RHEA-COMP:10286"/>
        <dbReference type="Rhea" id="RHEA-COMP:10287"/>
        <dbReference type="ChEBI" id="CHEBI:15378"/>
        <dbReference type="ChEBI" id="CHEBI:57856"/>
        <dbReference type="ChEBI" id="CHEBI:59789"/>
        <dbReference type="ChEBI" id="CHEBI:74506"/>
        <dbReference type="ChEBI" id="CHEBI:82748"/>
        <dbReference type="EC" id="2.1.1.199"/>
    </reaction>
</comment>
<dbReference type="Gene3D" id="3.40.50.150">
    <property type="entry name" value="Vaccinia Virus protein VP39"/>
    <property type="match status" value="1"/>
</dbReference>
<dbReference type="PANTHER" id="PTHR11265">
    <property type="entry name" value="S-ADENOSYL-METHYLTRANSFERASE MRAW"/>
    <property type="match status" value="1"/>
</dbReference>
<keyword evidence="2 6" id="KW-0698">rRNA processing</keyword>
<evidence type="ECO:0000313" key="7">
    <source>
        <dbReference type="EMBL" id="MCW1926114.1"/>
    </source>
</evidence>
<name>A0ABT3GRH0_9BACT</name>
<dbReference type="GO" id="GO:0008168">
    <property type="term" value="F:methyltransferase activity"/>
    <property type="evidence" value="ECO:0007669"/>
    <property type="project" value="UniProtKB-KW"/>
</dbReference>
<keyword evidence="6" id="KW-0963">Cytoplasm</keyword>
<dbReference type="PANTHER" id="PTHR11265:SF0">
    <property type="entry name" value="12S RRNA N4-METHYLCYTIDINE METHYLTRANSFERASE"/>
    <property type="match status" value="1"/>
</dbReference>
<feature type="binding site" evidence="6">
    <location>
        <begin position="95"/>
        <end position="97"/>
    </location>
    <ligand>
        <name>S-adenosyl-L-methionine</name>
        <dbReference type="ChEBI" id="CHEBI:59789"/>
    </ligand>
</feature>
<dbReference type="CDD" id="cd02440">
    <property type="entry name" value="AdoMet_MTases"/>
    <property type="match status" value="1"/>
</dbReference>
<accession>A0ABT3GRH0</accession>
<keyword evidence="5 6" id="KW-0949">S-adenosyl-L-methionine</keyword>
<comment type="similarity">
    <text evidence="1 6">Belongs to the methyltransferase superfamily. RsmH family.</text>
</comment>
<dbReference type="EC" id="2.1.1.199" evidence="6"/>
<evidence type="ECO:0000256" key="4">
    <source>
        <dbReference type="ARBA" id="ARBA00022679"/>
    </source>
</evidence>
<dbReference type="Pfam" id="PF01795">
    <property type="entry name" value="Methyltransf_5"/>
    <property type="match status" value="1"/>
</dbReference>
<dbReference type="NCBIfam" id="TIGR00006">
    <property type="entry name" value="16S rRNA (cytosine(1402)-N(4))-methyltransferase RsmH"/>
    <property type="match status" value="1"/>
</dbReference>
<organism evidence="7 8">
    <name type="scientific">Luteolibacter arcticus</name>
    <dbReference type="NCBI Taxonomy" id="1581411"/>
    <lineage>
        <taxon>Bacteria</taxon>
        <taxon>Pseudomonadati</taxon>
        <taxon>Verrucomicrobiota</taxon>
        <taxon>Verrucomicrobiia</taxon>
        <taxon>Verrucomicrobiales</taxon>
        <taxon>Verrucomicrobiaceae</taxon>
        <taxon>Luteolibacter</taxon>
    </lineage>
</organism>
<dbReference type="InterPro" id="IPR029063">
    <property type="entry name" value="SAM-dependent_MTases_sf"/>
</dbReference>
<dbReference type="GO" id="GO:0032259">
    <property type="term" value="P:methylation"/>
    <property type="evidence" value="ECO:0007669"/>
    <property type="project" value="UniProtKB-KW"/>
</dbReference>
<sequence length="374" mass="41272">MIRATSGWLYARIAGDFPSARTGALGTARLSGHSQTAVRPAFHGWLAGRRPSEDFQTKKTDEANGYHLSVLPAETVEWMAAQEGKLIIDGTLGGGGHSEAFLKAGATVIGIDRDPEALAFATQRLAAYGERFRTWQGNFADLRDIPEVRGERRADGLLLDLGVSSRQLDAAERGFSFRGAGPLDMRMGPSCPFDAAHVVNTWAESELVRIFFELGEESKARRIAAAIVKRRAEREFTTTIDLADHIEKTVGRGGRIHPATKAFQAIRMTVNDELGSLERALEASIEVLKPGGRLLVITFHSLEDRMVKRFMQHRAKPWLDRPDWPAPRPNPEWCLQLPVRKAIAASDAEIRINPRARSAKLRVAELLDPTASPQ</sequence>
<evidence type="ECO:0000256" key="2">
    <source>
        <dbReference type="ARBA" id="ARBA00022552"/>
    </source>
</evidence>
<gene>
    <name evidence="6 7" type="primary">rsmH</name>
    <name evidence="7" type="ORF">OKA05_26380</name>
</gene>
<comment type="function">
    <text evidence="6">Specifically methylates the N4 position of cytidine in position 1402 (C1402) of 16S rRNA.</text>
</comment>
<dbReference type="SUPFAM" id="SSF81799">
    <property type="entry name" value="Putative methyltransferase TM0872, insert domain"/>
    <property type="match status" value="1"/>
</dbReference>
<evidence type="ECO:0000256" key="3">
    <source>
        <dbReference type="ARBA" id="ARBA00022603"/>
    </source>
</evidence>
<dbReference type="EMBL" id="JAPDDT010000021">
    <property type="protein sequence ID" value="MCW1926114.1"/>
    <property type="molecule type" value="Genomic_DNA"/>
</dbReference>
<proteinExistence type="inferred from homology"/>
<dbReference type="InterPro" id="IPR002903">
    <property type="entry name" value="RsmH"/>
</dbReference>
<reference evidence="7 8" key="1">
    <citation type="submission" date="2022-10" db="EMBL/GenBank/DDBJ databases">
        <title>Luteolibacter arcticus strain CCTCC AB 2014275, whole genome shotgun sequencing project.</title>
        <authorList>
            <person name="Zhao G."/>
            <person name="Shen L."/>
        </authorList>
    </citation>
    <scope>NUCLEOTIDE SEQUENCE [LARGE SCALE GENOMIC DNA]</scope>
    <source>
        <strain evidence="7 8">CCTCC AB 2014275</strain>
    </source>
</reference>
<keyword evidence="3 6" id="KW-0489">Methyltransferase</keyword>
<dbReference type="RefSeq" id="WP_264490222.1">
    <property type="nucleotide sequence ID" value="NZ_JAPDDT010000021.1"/>
</dbReference>
<keyword evidence="4 6" id="KW-0808">Transferase</keyword>
<feature type="binding site" evidence="6">
    <location>
        <position position="112"/>
    </location>
    <ligand>
        <name>S-adenosyl-L-methionine</name>
        <dbReference type="ChEBI" id="CHEBI:59789"/>
    </ligand>
</feature>
<dbReference type="HAMAP" id="MF_01007">
    <property type="entry name" value="16SrRNA_methyltr_H"/>
    <property type="match status" value="1"/>
</dbReference>
<evidence type="ECO:0000256" key="5">
    <source>
        <dbReference type="ARBA" id="ARBA00022691"/>
    </source>
</evidence>
<evidence type="ECO:0000256" key="1">
    <source>
        <dbReference type="ARBA" id="ARBA00010396"/>
    </source>
</evidence>
<feature type="binding site" evidence="6">
    <location>
        <position position="160"/>
    </location>
    <ligand>
        <name>S-adenosyl-L-methionine</name>
        <dbReference type="ChEBI" id="CHEBI:59789"/>
    </ligand>
</feature>
<evidence type="ECO:0000256" key="6">
    <source>
        <dbReference type="HAMAP-Rule" id="MF_01007"/>
    </source>
</evidence>
<evidence type="ECO:0000313" key="8">
    <source>
        <dbReference type="Proteomes" id="UP001320876"/>
    </source>
</evidence>
<dbReference type="Gene3D" id="1.10.150.170">
    <property type="entry name" value="Putative methyltransferase TM0872, insert domain"/>
    <property type="match status" value="1"/>
</dbReference>
<comment type="caution">
    <text evidence="7">The sequence shown here is derived from an EMBL/GenBank/DDBJ whole genome shotgun (WGS) entry which is preliminary data.</text>
</comment>
<comment type="subcellular location">
    <subcellularLocation>
        <location evidence="6">Cytoplasm</location>
    </subcellularLocation>
</comment>
<dbReference type="SUPFAM" id="SSF53335">
    <property type="entry name" value="S-adenosyl-L-methionine-dependent methyltransferases"/>
    <property type="match status" value="1"/>
</dbReference>
<feature type="binding site" evidence="6">
    <location>
        <position position="139"/>
    </location>
    <ligand>
        <name>S-adenosyl-L-methionine</name>
        <dbReference type="ChEBI" id="CHEBI:59789"/>
    </ligand>
</feature>
<feature type="binding site" evidence="6">
    <location>
        <position position="167"/>
    </location>
    <ligand>
        <name>S-adenosyl-L-methionine</name>
        <dbReference type="ChEBI" id="CHEBI:59789"/>
    </ligand>
</feature>
<keyword evidence="8" id="KW-1185">Reference proteome</keyword>
<protein>
    <recommendedName>
        <fullName evidence="6">Ribosomal RNA small subunit methyltransferase H</fullName>
        <ecNumber evidence="6">2.1.1.199</ecNumber>
    </recommendedName>
    <alternativeName>
        <fullName evidence="6">16S rRNA m(4)C1402 methyltransferase</fullName>
    </alternativeName>
    <alternativeName>
        <fullName evidence="6">rRNA (cytosine-N(4)-)-methyltransferase RsmH</fullName>
    </alternativeName>
</protein>
<dbReference type="Proteomes" id="UP001320876">
    <property type="component" value="Unassembled WGS sequence"/>
</dbReference>